<dbReference type="OrthoDB" id="164242at2"/>
<keyword evidence="3" id="KW-1185">Reference proteome</keyword>
<name>A0A401ZY41_9CHLR</name>
<sequence>MPDYASFRQRLDAVLRTCDVKQVSEFMIAEGQWDEGTPADPAFAMWLMILTSPALEDLAPQAHRWLMANGHEAEAEGFQRKKKNAQPQKGRSGKQAGRQDSRQRSGAGKPMQAGNKGPGARNRQP</sequence>
<proteinExistence type="predicted"/>
<dbReference type="Proteomes" id="UP000287352">
    <property type="component" value="Unassembled WGS sequence"/>
</dbReference>
<gene>
    <name evidence="2" type="ORF">KTT_16180</name>
</gene>
<protein>
    <submittedName>
        <fullName evidence="2">Uncharacterized protein</fullName>
    </submittedName>
</protein>
<evidence type="ECO:0000313" key="3">
    <source>
        <dbReference type="Proteomes" id="UP000287352"/>
    </source>
</evidence>
<dbReference type="AlphaFoldDB" id="A0A401ZY41"/>
<evidence type="ECO:0000313" key="2">
    <source>
        <dbReference type="EMBL" id="GCE11759.1"/>
    </source>
</evidence>
<dbReference type="RefSeq" id="WP_126579438.1">
    <property type="nucleotide sequence ID" value="NZ_BIFR01000001.1"/>
</dbReference>
<organism evidence="2 3">
    <name type="scientific">Tengunoibacter tsumagoiensis</name>
    <dbReference type="NCBI Taxonomy" id="2014871"/>
    <lineage>
        <taxon>Bacteria</taxon>
        <taxon>Bacillati</taxon>
        <taxon>Chloroflexota</taxon>
        <taxon>Ktedonobacteria</taxon>
        <taxon>Ktedonobacterales</taxon>
        <taxon>Dictyobacteraceae</taxon>
        <taxon>Tengunoibacter</taxon>
    </lineage>
</organism>
<dbReference type="EMBL" id="BIFR01000001">
    <property type="protein sequence ID" value="GCE11759.1"/>
    <property type="molecule type" value="Genomic_DNA"/>
</dbReference>
<comment type="caution">
    <text evidence="2">The sequence shown here is derived from an EMBL/GenBank/DDBJ whole genome shotgun (WGS) entry which is preliminary data.</text>
</comment>
<evidence type="ECO:0000256" key="1">
    <source>
        <dbReference type="SAM" id="MobiDB-lite"/>
    </source>
</evidence>
<accession>A0A401ZY41</accession>
<feature type="region of interest" description="Disordered" evidence="1">
    <location>
        <begin position="73"/>
        <end position="125"/>
    </location>
</feature>
<reference evidence="3" key="1">
    <citation type="submission" date="2018-12" db="EMBL/GenBank/DDBJ databases">
        <title>Tengunoibacter tsumagoiensis gen. nov., sp. nov., Dictyobacter kobayashii sp. nov., D. alpinus sp. nov., and D. joshuensis sp. nov. and description of Dictyobacteraceae fam. nov. within the order Ktedonobacterales isolated from Tengu-no-mugimeshi.</title>
        <authorList>
            <person name="Wang C.M."/>
            <person name="Zheng Y."/>
            <person name="Sakai Y."/>
            <person name="Toyoda A."/>
            <person name="Minakuchi Y."/>
            <person name="Abe K."/>
            <person name="Yokota A."/>
            <person name="Yabe S."/>
        </authorList>
    </citation>
    <scope>NUCLEOTIDE SEQUENCE [LARGE SCALE GENOMIC DNA]</scope>
    <source>
        <strain evidence="3">Uno3</strain>
    </source>
</reference>